<dbReference type="Proteomes" id="UP000176493">
    <property type="component" value="Unassembled WGS sequence"/>
</dbReference>
<dbReference type="GO" id="GO:0016791">
    <property type="term" value="F:phosphatase activity"/>
    <property type="evidence" value="ECO:0007669"/>
    <property type="project" value="UniProtKB-ARBA"/>
</dbReference>
<dbReference type="AlphaFoldDB" id="A0A1G2MI81"/>
<keyword evidence="6" id="KW-0963">Cytoplasm</keyword>
<reference evidence="13 14" key="1">
    <citation type="journal article" date="2016" name="Nat. Commun.">
        <title>Thousands of microbial genomes shed light on interconnected biogeochemical processes in an aquifer system.</title>
        <authorList>
            <person name="Anantharaman K."/>
            <person name="Brown C.T."/>
            <person name="Hug L.A."/>
            <person name="Sharon I."/>
            <person name="Castelle C.J."/>
            <person name="Probst A.J."/>
            <person name="Thomas B.C."/>
            <person name="Singh A."/>
            <person name="Wilkins M.J."/>
            <person name="Karaoz U."/>
            <person name="Brodie E.L."/>
            <person name="Williams K.H."/>
            <person name="Hubbard S.S."/>
            <person name="Banfield J.F."/>
        </authorList>
    </citation>
    <scope>NUCLEOTIDE SEQUENCE [LARGE SCALE GENOMIC DNA]</scope>
</reference>
<evidence type="ECO:0000256" key="12">
    <source>
        <dbReference type="PIRSR" id="PIRSR605002-3"/>
    </source>
</evidence>
<sequence length="250" mass="28096">MYKLRNKKLIVFDLDKTLSESKQPMDDEMAALLSSLLELKEVSVISGGSFTQFQKQFTSKLTNGKLTNLYLFPTCGSAFYRYGKAGWENVYTEILSDEDKRRIFEAFGKMFAEVGFVLPEKVYGELIEDRATQVTFAAYGSQAPLPLKSAWDPDRAKRLAMIAVLQRLIPEFEIRTGGTSSIDVTRKGIDKAYGIRQMEKHLNIPIRDMVFIGDDLGEGGNDHPVIATGVEIVEVTGPEHTKKIIRSMIK</sequence>
<feature type="active site" description="Nucleophile" evidence="10">
    <location>
        <position position="13"/>
    </location>
</feature>
<evidence type="ECO:0000256" key="7">
    <source>
        <dbReference type="ARBA" id="ARBA00022723"/>
    </source>
</evidence>
<keyword evidence="8 12" id="KW-0460">Magnesium</keyword>
<comment type="similarity">
    <text evidence="3">Belongs to the eukaryotic PMM family.</text>
</comment>
<organism evidence="13 14">
    <name type="scientific">Candidatus Taylorbacteria bacterium RIFCSPHIGHO2_02_49_25</name>
    <dbReference type="NCBI Taxonomy" id="1802305"/>
    <lineage>
        <taxon>Bacteria</taxon>
        <taxon>Candidatus Tayloriibacteriota</taxon>
    </lineage>
</organism>
<evidence type="ECO:0000256" key="10">
    <source>
        <dbReference type="PIRSR" id="PIRSR605002-1"/>
    </source>
</evidence>
<dbReference type="Gene3D" id="3.40.50.1000">
    <property type="entry name" value="HAD superfamily/HAD-like"/>
    <property type="match status" value="1"/>
</dbReference>
<comment type="subunit">
    <text evidence="4">Homodimer.</text>
</comment>
<feature type="binding site" evidence="11">
    <location>
        <position position="181"/>
    </location>
    <ligand>
        <name>alpha-D-mannose 1-phosphate</name>
        <dbReference type="ChEBI" id="CHEBI:58409"/>
    </ligand>
</feature>
<dbReference type="UniPathway" id="UPA00126">
    <property type="reaction ID" value="UER00424"/>
</dbReference>
<feature type="active site" description="Proton donor/acceptor" evidence="10">
    <location>
        <position position="15"/>
    </location>
</feature>
<dbReference type="EC" id="5.4.2.8" evidence="5"/>
<dbReference type="GO" id="GO:0004615">
    <property type="term" value="F:phosphomannomutase activity"/>
    <property type="evidence" value="ECO:0007669"/>
    <property type="project" value="UniProtKB-EC"/>
</dbReference>
<dbReference type="InterPro" id="IPR023214">
    <property type="entry name" value="HAD_sf"/>
</dbReference>
<keyword evidence="7 12" id="KW-0479">Metal-binding</keyword>
<evidence type="ECO:0000256" key="1">
    <source>
        <dbReference type="ARBA" id="ARBA00004496"/>
    </source>
</evidence>
<feature type="binding site" evidence="11">
    <location>
        <position position="183"/>
    </location>
    <ligand>
        <name>alpha-D-mannose 1-phosphate</name>
        <dbReference type="ChEBI" id="CHEBI:58409"/>
    </ligand>
</feature>
<dbReference type="InterPro" id="IPR006379">
    <property type="entry name" value="HAD-SF_hydro_IIB"/>
</dbReference>
<dbReference type="InterPro" id="IPR036412">
    <property type="entry name" value="HAD-like_sf"/>
</dbReference>
<dbReference type="NCBIfam" id="TIGR01484">
    <property type="entry name" value="HAD-SF-IIB"/>
    <property type="match status" value="1"/>
</dbReference>
<evidence type="ECO:0000256" key="8">
    <source>
        <dbReference type="ARBA" id="ARBA00022842"/>
    </source>
</evidence>
<dbReference type="InterPro" id="IPR043169">
    <property type="entry name" value="PMM_cap"/>
</dbReference>
<evidence type="ECO:0000256" key="9">
    <source>
        <dbReference type="ARBA" id="ARBA00023235"/>
    </source>
</evidence>
<dbReference type="GO" id="GO:0006487">
    <property type="term" value="P:protein N-linked glycosylation"/>
    <property type="evidence" value="ECO:0007669"/>
    <property type="project" value="TreeGrafter"/>
</dbReference>
<feature type="binding site" evidence="12">
    <location>
        <position position="13"/>
    </location>
    <ligand>
        <name>Mg(2+)</name>
        <dbReference type="ChEBI" id="CHEBI:18420"/>
        <label>1</label>
    </ligand>
</feature>
<dbReference type="InterPro" id="IPR005002">
    <property type="entry name" value="PMM"/>
</dbReference>
<evidence type="ECO:0000256" key="6">
    <source>
        <dbReference type="ARBA" id="ARBA00022490"/>
    </source>
</evidence>
<gene>
    <name evidence="13" type="ORF">A2W52_03570</name>
</gene>
<proteinExistence type="inferred from homology"/>
<name>A0A1G2MI81_9BACT</name>
<dbReference type="PANTHER" id="PTHR10466:SF0">
    <property type="entry name" value="PHOSPHOMANNOMUTASE"/>
    <property type="match status" value="1"/>
</dbReference>
<evidence type="ECO:0000313" key="14">
    <source>
        <dbReference type="Proteomes" id="UP000176493"/>
    </source>
</evidence>
<protein>
    <recommendedName>
        <fullName evidence="5">phosphomannomutase</fullName>
        <ecNumber evidence="5">5.4.2.8</ecNumber>
    </recommendedName>
</protein>
<dbReference type="EMBL" id="MHRJ01000003">
    <property type="protein sequence ID" value="OHA23557.1"/>
    <property type="molecule type" value="Genomic_DNA"/>
</dbReference>
<dbReference type="Gene3D" id="3.30.1240.20">
    <property type="match status" value="1"/>
</dbReference>
<dbReference type="GO" id="GO:0006013">
    <property type="term" value="P:mannose metabolic process"/>
    <property type="evidence" value="ECO:0007669"/>
    <property type="project" value="TreeGrafter"/>
</dbReference>
<evidence type="ECO:0000256" key="3">
    <source>
        <dbReference type="ARBA" id="ARBA00009736"/>
    </source>
</evidence>
<keyword evidence="9" id="KW-0413">Isomerase</keyword>
<dbReference type="SUPFAM" id="SSF56784">
    <property type="entry name" value="HAD-like"/>
    <property type="match status" value="1"/>
</dbReference>
<dbReference type="GO" id="GO:0005829">
    <property type="term" value="C:cytosol"/>
    <property type="evidence" value="ECO:0007669"/>
    <property type="project" value="TreeGrafter"/>
</dbReference>
<comment type="subcellular location">
    <subcellularLocation>
        <location evidence="1">Cytoplasm</location>
    </subcellularLocation>
</comment>
<comment type="caution">
    <text evidence="13">The sequence shown here is derived from an EMBL/GenBank/DDBJ whole genome shotgun (WGS) entry which is preliminary data.</text>
</comment>
<evidence type="ECO:0000256" key="2">
    <source>
        <dbReference type="ARBA" id="ARBA00004699"/>
    </source>
</evidence>
<evidence type="ECO:0000256" key="11">
    <source>
        <dbReference type="PIRSR" id="PIRSR605002-2"/>
    </source>
</evidence>
<evidence type="ECO:0000313" key="13">
    <source>
        <dbReference type="EMBL" id="OHA23557.1"/>
    </source>
</evidence>
<dbReference type="PANTHER" id="PTHR10466">
    <property type="entry name" value="PHOSPHOMANNOMUTASE"/>
    <property type="match status" value="1"/>
</dbReference>
<comment type="pathway">
    <text evidence="2">Nucleotide-sugar biosynthesis; GDP-alpha-D-mannose biosynthesis; alpha-D-mannose 1-phosphate from D-fructose 6-phosphate: step 2/2.</text>
</comment>
<accession>A0A1G2MI81</accession>
<feature type="binding site" evidence="12">
    <location>
        <position position="15"/>
    </location>
    <ligand>
        <name>Mg(2+)</name>
        <dbReference type="ChEBI" id="CHEBI:18420"/>
        <label>1</label>
    </ligand>
</feature>
<feature type="binding site" evidence="11">
    <location>
        <position position="130"/>
    </location>
    <ligand>
        <name>alpha-D-mannose 1-phosphate</name>
        <dbReference type="ChEBI" id="CHEBI:58409"/>
    </ligand>
</feature>
<feature type="binding site" evidence="12">
    <location>
        <position position="214"/>
    </location>
    <ligand>
        <name>Mg(2+)</name>
        <dbReference type="ChEBI" id="CHEBI:18420"/>
        <label>1</label>
    </ligand>
</feature>
<evidence type="ECO:0000256" key="4">
    <source>
        <dbReference type="ARBA" id="ARBA00011738"/>
    </source>
</evidence>
<evidence type="ECO:0000256" key="5">
    <source>
        <dbReference type="ARBA" id="ARBA00012730"/>
    </source>
</evidence>
<dbReference type="GO" id="GO:0009298">
    <property type="term" value="P:GDP-mannose biosynthetic process"/>
    <property type="evidence" value="ECO:0007669"/>
    <property type="project" value="UniProtKB-UniPathway"/>
</dbReference>
<comment type="cofactor">
    <cofactor evidence="12">
        <name>Mg(2+)</name>
        <dbReference type="ChEBI" id="CHEBI:18420"/>
    </cofactor>
</comment>
<dbReference type="GO" id="GO:0046872">
    <property type="term" value="F:metal ion binding"/>
    <property type="evidence" value="ECO:0007669"/>
    <property type="project" value="UniProtKB-KW"/>
</dbReference>
<dbReference type="Pfam" id="PF03332">
    <property type="entry name" value="PMM"/>
    <property type="match status" value="1"/>
</dbReference>